<dbReference type="PANTHER" id="PTHR31001">
    <property type="entry name" value="UNCHARACTERIZED TRANSCRIPTIONAL REGULATORY PROTEIN"/>
    <property type="match status" value="1"/>
</dbReference>
<keyword evidence="5" id="KW-1133">Transmembrane helix</keyword>
<gene>
    <name evidence="7" type="ORF">S7711_07174</name>
</gene>
<keyword evidence="5" id="KW-0812">Transmembrane</keyword>
<evidence type="ECO:0000313" key="7">
    <source>
        <dbReference type="EMBL" id="KEY74572.1"/>
    </source>
</evidence>
<dbReference type="Pfam" id="PF04082">
    <property type="entry name" value="Fungal_trans"/>
    <property type="match status" value="1"/>
</dbReference>
<keyword evidence="5" id="KW-0472">Membrane</keyword>
<dbReference type="OrthoDB" id="435881at2759"/>
<dbReference type="CDD" id="cd12148">
    <property type="entry name" value="fungal_TF_MHR"/>
    <property type="match status" value="1"/>
</dbReference>
<evidence type="ECO:0000313" key="8">
    <source>
        <dbReference type="Proteomes" id="UP000028045"/>
    </source>
</evidence>
<dbReference type="GO" id="GO:0003677">
    <property type="term" value="F:DNA binding"/>
    <property type="evidence" value="ECO:0007669"/>
    <property type="project" value="InterPro"/>
</dbReference>
<dbReference type="EMBL" id="KL647507">
    <property type="protein sequence ID" value="KEY74572.1"/>
    <property type="molecule type" value="Genomic_DNA"/>
</dbReference>
<evidence type="ECO:0000256" key="4">
    <source>
        <dbReference type="SAM" id="MobiDB-lite"/>
    </source>
</evidence>
<evidence type="ECO:0000256" key="3">
    <source>
        <dbReference type="ARBA" id="ARBA00023242"/>
    </source>
</evidence>
<feature type="transmembrane region" description="Helical" evidence="5">
    <location>
        <begin position="298"/>
        <end position="319"/>
    </location>
</feature>
<dbReference type="PANTHER" id="PTHR31001:SF85">
    <property type="entry name" value="ZN(II)2CYS6 TRANSCRIPTION FACTOR (EUROFUNG)"/>
    <property type="match status" value="1"/>
</dbReference>
<dbReference type="Pfam" id="PF00172">
    <property type="entry name" value="Zn_clus"/>
    <property type="match status" value="1"/>
</dbReference>
<evidence type="ECO:0000256" key="1">
    <source>
        <dbReference type="ARBA" id="ARBA00004123"/>
    </source>
</evidence>
<name>A0A084BAJ3_STACB</name>
<dbReference type="PROSITE" id="PS00463">
    <property type="entry name" value="ZN2_CY6_FUNGAL_1"/>
    <property type="match status" value="1"/>
</dbReference>
<reference evidence="7 8" key="1">
    <citation type="journal article" date="2014" name="BMC Genomics">
        <title>Comparative genome sequencing reveals chemotype-specific gene clusters in the toxigenic black mold Stachybotrys.</title>
        <authorList>
            <person name="Semeiks J."/>
            <person name="Borek D."/>
            <person name="Otwinowski Z."/>
            <person name="Grishin N.V."/>
        </authorList>
    </citation>
    <scope>NUCLEOTIDE SEQUENCE [LARGE SCALE GENOMIC DNA]</scope>
    <source>
        <strain evidence="8">CBS 109288 / IBT 7711</strain>
    </source>
</reference>
<feature type="compositionally biased region" description="Basic and acidic residues" evidence="4">
    <location>
        <begin position="648"/>
        <end position="658"/>
    </location>
</feature>
<sequence>MTSSTNPYSGVGSGLSEVETFSCLRCRQRKVKCDRRTPCSNCTKAQKECSFLPPVRGKRKRTKPPREGLHAKLRRYEQLLKSYGARLETSEIEDDTTSTPDLSSEVDLASHDKNTNRTRNAHDPYQLDGSNSVLFSKGGTSRYMDSSLWSNLGSEFRQPGIDEPEPLMEAAATGGFDHQANDIIFDSANSRDTLSNGRLLGTEDLAALYLSDPALEQLCRVFANGIDPLAKVVHLPTFLVALQHAHRNPKHVSKGMEALIFSFYLVTISIMDEEECTHVLGGPRDLLHSRYRLASRQALLHAGLLSTTSIVIIQAYVLFMMGARDAHRADTLFIYSGVAIRLARKMGLHRDGSSLGLRPFESEIRRRLWWSLVIIDFRMADSLGIRPSMDLMCSDARAPLNVEDEDLHPDMEVDPPSRHGITRATILLIRCEIFCFLRNLSPFSAGVRLELIGSAEFSTTTKEKHINELEDLLEKKYLRYCDLSDSLHMMVSMMGRSAICRLRLHACTPRRSAGTGVHVPRSDRDIVLTDASKLLGQALMIFNTASLKQYSWQISECHLWTVILFVLIEVRHQKVGPEVDRAWNLIWKATAKSPQIFDESAGVLCRTLRKWMVEVWDSHAAALRAAGSRDPPEPDAVRVMRQCIAASERPRSKQEGRISSHRSPQSWENLGGLQLGGELNHVDENHVSTDSYDFSDILTFEMNTDEWLQWENLIAEERGFA</sequence>
<dbReference type="HOGENOM" id="CLU_004083_5_3_1"/>
<dbReference type="InterPro" id="IPR007219">
    <property type="entry name" value="XnlR_reg_dom"/>
</dbReference>
<dbReference type="SUPFAM" id="SSF57701">
    <property type="entry name" value="Zn2/Cys6 DNA-binding domain"/>
    <property type="match status" value="1"/>
</dbReference>
<dbReference type="Proteomes" id="UP000028045">
    <property type="component" value="Unassembled WGS sequence"/>
</dbReference>
<dbReference type="Gene3D" id="4.10.240.10">
    <property type="entry name" value="Zn(2)-C6 fungal-type DNA-binding domain"/>
    <property type="match status" value="1"/>
</dbReference>
<dbReference type="GO" id="GO:0000981">
    <property type="term" value="F:DNA-binding transcription factor activity, RNA polymerase II-specific"/>
    <property type="evidence" value="ECO:0007669"/>
    <property type="project" value="InterPro"/>
</dbReference>
<protein>
    <recommendedName>
        <fullName evidence="6">Zn(2)-C6 fungal-type domain-containing protein</fullName>
    </recommendedName>
</protein>
<evidence type="ECO:0000259" key="6">
    <source>
        <dbReference type="PROSITE" id="PS50048"/>
    </source>
</evidence>
<dbReference type="SMART" id="SM00066">
    <property type="entry name" value="GAL4"/>
    <property type="match status" value="1"/>
</dbReference>
<organism evidence="7 8">
    <name type="scientific">Stachybotrys chartarum (strain CBS 109288 / IBT 7711)</name>
    <name type="common">Toxic black mold</name>
    <name type="synonym">Stilbospora chartarum</name>
    <dbReference type="NCBI Taxonomy" id="1280523"/>
    <lineage>
        <taxon>Eukaryota</taxon>
        <taxon>Fungi</taxon>
        <taxon>Dikarya</taxon>
        <taxon>Ascomycota</taxon>
        <taxon>Pezizomycotina</taxon>
        <taxon>Sordariomycetes</taxon>
        <taxon>Hypocreomycetidae</taxon>
        <taxon>Hypocreales</taxon>
        <taxon>Stachybotryaceae</taxon>
        <taxon>Stachybotrys</taxon>
    </lineage>
</organism>
<keyword evidence="3" id="KW-0539">Nucleus</keyword>
<feature type="region of interest" description="Disordered" evidence="4">
    <location>
        <begin position="88"/>
        <end position="125"/>
    </location>
</feature>
<keyword evidence="8" id="KW-1185">Reference proteome</keyword>
<evidence type="ECO:0000256" key="5">
    <source>
        <dbReference type="SAM" id="Phobius"/>
    </source>
</evidence>
<dbReference type="AlphaFoldDB" id="A0A084BAJ3"/>
<dbReference type="InterPro" id="IPR036864">
    <property type="entry name" value="Zn2-C6_fun-type_DNA-bd_sf"/>
</dbReference>
<dbReference type="PROSITE" id="PS50048">
    <property type="entry name" value="ZN2_CY6_FUNGAL_2"/>
    <property type="match status" value="1"/>
</dbReference>
<proteinExistence type="predicted"/>
<evidence type="ECO:0000256" key="2">
    <source>
        <dbReference type="ARBA" id="ARBA00022723"/>
    </source>
</evidence>
<dbReference type="SMART" id="SM00906">
    <property type="entry name" value="Fungal_trans"/>
    <property type="match status" value="1"/>
</dbReference>
<feature type="region of interest" description="Disordered" evidence="4">
    <location>
        <begin position="647"/>
        <end position="668"/>
    </location>
</feature>
<comment type="subcellular location">
    <subcellularLocation>
        <location evidence="1">Nucleus</location>
    </subcellularLocation>
</comment>
<accession>A0A084BAJ3</accession>
<dbReference type="GO" id="GO:0006351">
    <property type="term" value="P:DNA-templated transcription"/>
    <property type="evidence" value="ECO:0007669"/>
    <property type="project" value="InterPro"/>
</dbReference>
<dbReference type="InterPro" id="IPR001138">
    <property type="entry name" value="Zn2Cys6_DnaBD"/>
</dbReference>
<dbReference type="GO" id="GO:0008270">
    <property type="term" value="F:zinc ion binding"/>
    <property type="evidence" value="ECO:0007669"/>
    <property type="project" value="InterPro"/>
</dbReference>
<dbReference type="InterPro" id="IPR050613">
    <property type="entry name" value="Sec_Metabolite_Reg"/>
</dbReference>
<feature type="domain" description="Zn(2)-C6 fungal-type" evidence="6">
    <location>
        <begin position="22"/>
        <end position="51"/>
    </location>
</feature>
<dbReference type="CDD" id="cd00067">
    <property type="entry name" value="GAL4"/>
    <property type="match status" value="1"/>
</dbReference>
<dbReference type="GO" id="GO:0005634">
    <property type="term" value="C:nucleus"/>
    <property type="evidence" value="ECO:0007669"/>
    <property type="project" value="UniProtKB-SubCell"/>
</dbReference>
<keyword evidence="2" id="KW-0479">Metal-binding</keyword>